<feature type="domain" description="Tail sheath protein C-terminal" evidence="3">
    <location>
        <begin position="382"/>
        <end position="484"/>
    </location>
</feature>
<feature type="domain" description="Tail sheath protein subtilisin-like" evidence="2">
    <location>
        <begin position="210"/>
        <end position="364"/>
    </location>
</feature>
<dbReference type="Gene3D" id="3.30.1370.220">
    <property type="match status" value="1"/>
</dbReference>
<dbReference type="RefSeq" id="WP_149734787.1">
    <property type="nucleotide sequence ID" value="NZ_FQZD01000014.1"/>
</dbReference>
<dbReference type="Gene3D" id="3.30.360.90">
    <property type="match status" value="1"/>
</dbReference>
<comment type="similarity">
    <text evidence="1">Belongs to the myoviridae tail sheath protein family.</text>
</comment>
<dbReference type="Gene3D" id="3.40.50.11790">
    <property type="match status" value="1"/>
</dbReference>
<organism evidence="4 5">
    <name type="scientific">Propionispora hippei DSM 15287</name>
    <dbReference type="NCBI Taxonomy" id="1123003"/>
    <lineage>
        <taxon>Bacteria</taxon>
        <taxon>Bacillati</taxon>
        <taxon>Bacillota</taxon>
        <taxon>Negativicutes</taxon>
        <taxon>Selenomonadales</taxon>
        <taxon>Sporomusaceae</taxon>
        <taxon>Propionispora</taxon>
    </lineage>
</organism>
<evidence type="ECO:0000313" key="4">
    <source>
        <dbReference type="EMBL" id="SHJ23208.1"/>
    </source>
</evidence>
<evidence type="ECO:0000313" key="5">
    <source>
        <dbReference type="Proteomes" id="UP000322917"/>
    </source>
</evidence>
<gene>
    <name evidence="4" type="ORF">SAMN02745170_02030</name>
</gene>
<dbReference type="Proteomes" id="UP000322917">
    <property type="component" value="Unassembled WGS sequence"/>
</dbReference>
<accession>A0A1M6HLX0</accession>
<dbReference type="OrthoDB" id="89060at2"/>
<dbReference type="Gene3D" id="3.30.1490.360">
    <property type="match status" value="1"/>
</dbReference>
<dbReference type="EMBL" id="FQZD01000014">
    <property type="protein sequence ID" value="SHJ23208.1"/>
    <property type="molecule type" value="Genomic_DNA"/>
</dbReference>
<dbReference type="Pfam" id="PF04984">
    <property type="entry name" value="Phage_sheath_1"/>
    <property type="match status" value="1"/>
</dbReference>
<dbReference type="InterPro" id="IPR020287">
    <property type="entry name" value="Tail_sheath_C"/>
</dbReference>
<evidence type="ECO:0000259" key="3">
    <source>
        <dbReference type="Pfam" id="PF17482"/>
    </source>
</evidence>
<keyword evidence="5" id="KW-1185">Reference proteome</keyword>
<proteinExistence type="inferred from homology"/>
<evidence type="ECO:0000259" key="2">
    <source>
        <dbReference type="Pfam" id="PF04984"/>
    </source>
</evidence>
<evidence type="ECO:0000256" key="1">
    <source>
        <dbReference type="ARBA" id="ARBA00008005"/>
    </source>
</evidence>
<sequence>MAGGEWEITDLPVLPGLYMNFKAAALAAVTTGDRGTVVLPYKAHWGKVGGFTDLYRETDILNTFGALEDSNGSTFYKTLRMCVLGGAKKILGYRLATSKAAEATLTLKSAADKDIVKLTAKYKGERGNGFKITIAPSLTATGYYTMKLYEDTTLLKTYSFQTWAELINVVNTANTYVLAAKVAADTDVTGKDFKSITSTPLTGGDSGIEGIAAKDYIEMLNVLETESFNYLSLDGVTDPAIQTSIASWVINMRKNGKKIVCIMGGTAADDVADDAVDKAVARSAGFNHEGIVNVGTGVILDGVSYSSAEVAPFVAGLIAGQKLSESTTYASTSFDDVTRRWRGGRSSEQEAAVKGGVFLFIYDGKIVKPLIGINTLITLRQSQNNAFKKIRSIRTMDAIDSDMQATAEANYIGKINNTQEGKLALVGACKQYMEVCAQGGIIEPGTYDVVLNPTYHGASATIKAEPNQVFLKWNAQITDVIEQIFSDFICE</sequence>
<protein>
    <submittedName>
        <fullName evidence="4">Phage tail sheath protein</fullName>
    </submittedName>
</protein>
<dbReference type="Gene3D" id="2.60.40.4290">
    <property type="match status" value="1"/>
</dbReference>
<name>A0A1M6HLX0_9FIRM</name>
<dbReference type="AlphaFoldDB" id="A0A1M6HLX0"/>
<dbReference type="InterPro" id="IPR035089">
    <property type="entry name" value="Phage_sheath_subtilisin"/>
</dbReference>
<reference evidence="4 5" key="1">
    <citation type="submission" date="2016-11" db="EMBL/GenBank/DDBJ databases">
        <authorList>
            <person name="Varghese N."/>
            <person name="Submissions S."/>
        </authorList>
    </citation>
    <scope>NUCLEOTIDE SEQUENCE [LARGE SCALE GENOMIC DNA]</scope>
    <source>
        <strain evidence="4 5">DSM 15287</strain>
    </source>
</reference>
<dbReference type="Pfam" id="PF17482">
    <property type="entry name" value="Phage_sheath_1C"/>
    <property type="match status" value="1"/>
</dbReference>